<evidence type="ECO:0000259" key="6">
    <source>
        <dbReference type="Pfam" id="PF16363"/>
    </source>
</evidence>
<sequence>MQSILITGGLGYIGSITITELYKAIGKQYKIIILDNLSNSNIQVLDTISSIIGEKLDLHIVDIQNYNELVEVFKKYKEQYPINYIIHFAALKAVGESVENPIKYYQNNVVGTLNLLKCAEEYKCQNFLFSSSATVYAPGEFVDEEASFKPSNPYGETKVAIEYLIRSLSKKGGRYLCLRYFNPVGATKDGKLGEMPNKPNNLFPYIEQVAIGNLQQLYVFGNDYNTPDGTGIRDYIHVLDLAEAHVVALQELIKKDQMNENYYDYFNIGTGKGFSVLDIVNEYSKLVPIKYQFTNKRGGDVAILVANPNKTKDKLGWIAKRGLQEMCQDSYNFIKSKQQ</sequence>
<dbReference type="InterPro" id="IPR016040">
    <property type="entry name" value="NAD(P)-bd_dom"/>
</dbReference>
<dbReference type="PANTHER" id="PTHR43725">
    <property type="entry name" value="UDP-GLUCOSE 4-EPIMERASE"/>
    <property type="match status" value="1"/>
</dbReference>
<dbReference type="GO" id="GO:0003978">
    <property type="term" value="F:UDP-glucose 4-epimerase activity"/>
    <property type="evidence" value="ECO:0007669"/>
    <property type="project" value="UniProtKB-UniRule"/>
</dbReference>
<comment type="catalytic activity">
    <reaction evidence="5">
        <text>UDP-alpha-D-glucose = UDP-alpha-D-galactose</text>
        <dbReference type="Rhea" id="RHEA:22168"/>
        <dbReference type="ChEBI" id="CHEBI:58885"/>
        <dbReference type="ChEBI" id="CHEBI:66914"/>
        <dbReference type="EC" id="5.1.3.2"/>
    </reaction>
</comment>
<evidence type="ECO:0000256" key="4">
    <source>
        <dbReference type="ARBA" id="ARBA00023235"/>
    </source>
</evidence>
<proteinExistence type="inferred from homology"/>
<dbReference type="EMBL" id="CAJJDN010000004">
    <property type="protein sequence ID" value="CAD8049584.1"/>
    <property type="molecule type" value="Genomic_DNA"/>
</dbReference>
<keyword evidence="9" id="KW-1185">Reference proteome</keyword>
<name>A0A8S1K999_9CILI</name>
<dbReference type="GO" id="GO:0006012">
    <property type="term" value="P:galactose metabolic process"/>
    <property type="evidence" value="ECO:0007669"/>
    <property type="project" value="InterPro"/>
</dbReference>
<comment type="subunit">
    <text evidence="5">Homodimer.</text>
</comment>
<keyword evidence="3 5" id="KW-0520">NAD</keyword>
<evidence type="ECO:0000313" key="9">
    <source>
        <dbReference type="Proteomes" id="UP000692954"/>
    </source>
</evidence>
<dbReference type="NCBIfam" id="TIGR01179">
    <property type="entry name" value="galE"/>
    <property type="match status" value="1"/>
</dbReference>
<reference evidence="8" key="1">
    <citation type="submission" date="2021-01" db="EMBL/GenBank/DDBJ databases">
        <authorList>
            <consortium name="Genoscope - CEA"/>
            <person name="William W."/>
        </authorList>
    </citation>
    <scope>NUCLEOTIDE SEQUENCE</scope>
</reference>
<keyword evidence="4 5" id="KW-0413">Isomerase</keyword>
<evidence type="ECO:0000256" key="2">
    <source>
        <dbReference type="ARBA" id="ARBA00004947"/>
    </source>
</evidence>
<gene>
    <name evidence="7" type="ORF">PSON_ATCC_30995.1.T0040211</name>
    <name evidence="8" type="ORF">PSON_ATCC_30995.1.T0040212</name>
</gene>
<evidence type="ECO:0000313" key="8">
    <source>
        <dbReference type="EMBL" id="CAD8049586.1"/>
    </source>
</evidence>
<dbReference type="Pfam" id="PF16363">
    <property type="entry name" value="GDP_Man_Dehyd"/>
    <property type="match status" value="1"/>
</dbReference>
<comment type="caution">
    <text evidence="8">The sequence shown here is derived from an EMBL/GenBank/DDBJ whole genome shotgun (WGS) entry which is preliminary data.</text>
</comment>
<dbReference type="AlphaFoldDB" id="A0A8S1K999"/>
<comment type="similarity">
    <text evidence="5">Belongs to the NAD(P)-dependent epimerase/dehydratase family.</text>
</comment>
<comment type="cofactor">
    <cofactor evidence="1 5">
        <name>NAD(+)</name>
        <dbReference type="ChEBI" id="CHEBI:57540"/>
    </cofactor>
</comment>
<evidence type="ECO:0000256" key="5">
    <source>
        <dbReference type="RuleBase" id="RU366046"/>
    </source>
</evidence>
<dbReference type="CDD" id="cd05247">
    <property type="entry name" value="UDP_G4E_1_SDR_e"/>
    <property type="match status" value="1"/>
</dbReference>
<dbReference type="Proteomes" id="UP000692954">
    <property type="component" value="Unassembled WGS sequence"/>
</dbReference>
<feature type="domain" description="NAD(P)-binding" evidence="6">
    <location>
        <begin position="5"/>
        <end position="329"/>
    </location>
</feature>
<organism evidence="8 9">
    <name type="scientific">Paramecium sonneborni</name>
    <dbReference type="NCBI Taxonomy" id="65129"/>
    <lineage>
        <taxon>Eukaryota</taxon>
        <taxon>Sar</taxon>
        <taxon>Alveolata</taxon>
        <taxon>Ciliophora</taxon>
        <taxon>Intramacronucleata</taxon>
        <taxon>Oligohymenophorea</taxon>
        <taxon>Peniculida</taxon>
        <taxon>Parameciidae</taxon>
        <taxon>Paramecium</taxon>
    </lineage>
</organism>
<evidence type="ECO:0000256" key="3">
    <source>
        <dbReference type="ARBA" id="ARBA00023027"/>
    </source>
</evidence>
<accession>A0A8S1K999</accession>
<dbReference type="PANTHER" id="PTHR43725:SF47">
    <property type="entry name" value="UDP-GLUCOSE 4-EPIMERASE"/>
    <property type="match status" value="1"/>
</dbReference>
<evidence type="ECO:0000313" key="7">
    <source>
        <dbReference type="EMBL" id="CAD8049584.1"/>
    </source>
</evidence>
<protein>
    <recommendedName>
        <fullName evidence="5">UDP-glucose 4-epimerase</fullName>
        <ecNumber evidence="5">5.1.3.2</ecNumber>
    </recommendedName>
</protein>
<dbReference type="EC" id="5.1.3.2" evidence="5"/>
<keyword evidence="5" id="KW-0119">Carbohydrate metabolism</keyword>
<comment type="pathway">
    <text evidence="2 5">Carbohydrate metabolism; galactose metabolism.</text>
</comment>
<dbReference type="InterPro" id="IPR005886">
    <property type="entry name" value="UDP_G4E"/>
</dbReference>
<dbReference type="EMBL" id="CAJJDN010000004">
    <property type="protein sequence ID" value="CAD8049586.1"/>
    <property type="molecule type" value="Genomic_DNA"/>
</dbReference>
<dbReference type="GO" id="GO:0005829">
    <property type="term" value="C:cytosol"/>
    <property type="evidence" value="ECO:0007669"/>
    <property type="project" value="TreeGrafter"/>
</dbReference>
<dbReference type="OrthoDB" id="9402762at2759"/>
<evidence type="ECO:0000256" key="1">
    <source>
        <dbReference type="ARBA" id="ARBA00001911"/>
    </source>
</evidence>